<evidence type="ECO:0000256" key="3">
    <source>
        <dbReference type="ARBA" id="ARBA00023172"/>
    </source>
</evidence>
<dbReference type="PANTHER" id="PTHR30349:SF81">
    <property type="entry name" value="TYROSINE RECOMBINASE XERC"/>
    <property type="match status" value="1"/>
</dbReference>
<dbReference type="PROSITE" id="PS51898">
    <property type="entry name" value="TYR_RECOMBINASE"/>
    <property type="match status" value="1"/>
</dbReference>
<evidence type="ECO:0000256" key="2">
    <source>
        <dbReference type="ARBA" id="ARBA00023125"/>
    </source>
</evidence>
<dbReference type="InterPro" id="IPR011010">
    <property type="entry name" value="DNA_brk_join_enz"/>
</dbReference>
<dbReference type="InterPro" id="IPR050090">
    <property type="entry name" value="Tyrosine_recombinase_XerCD"/>
</dbReference>
<feature type="domain" description="Core-binding (CB)" evidence="6">
    <location>
        <begin position="4"/>
        <end position="90"/>
    </location>
</feature>
<proteinExistence type="predicted"/>
<dbReference type="EMBL" id="CM001376">
    <property type="protein sequence ID" value="EHM13224.1"/>
    <property type="molecule type" value="Genomic_DNA"/>
</dbReference>
<dbReference type="InterPro" id="IPR010998">
    <property type="entry name" value="Integrase_recombinase_N"/>
</dbReference>
<evidence type="ECO:0000313" key="8">
    <source>
        <dbReference type="Proteomes" id="UP000003806"/>
    </source>
</evidence>
<dbReference type="InterPro" id="IPR013762">
    <property type="entry name" value="Integrase-like_cat_sf"/>
</dbReference>
<keyword evidence="2 4" id="KW-0238">DNA-binding</keyword>
<dbReference type="Gene3D" id="1.10.443.10">
    <property type="entry name" value="Intergrase catalytic core"/>
    <property type="match status" value="1"/>
</dbReference>
<dbReference type="HOGENOM" id="CLU_027562_9_0_0"/>
<dbReference type="STRING" id="885272.JonanDRAFT_0849"/>
<accession>H0UKL5</accession>
<dbReference type="PANTHER" id="PTHR30349">
    <property type="entry name" value="PHAGE INTEGRASE-RELATED"/>
    <property type="match status" value="1"/>
</dbReference>
<name>H0UKL5_9BACT</name>
<dbReference type="InterPro" id="IPR002104">
    <property type="entry name" value="Integrase_catalytic"/>
</dbReference>
<keyword evidence="3" id="KW-0233">DNA recombination</keyword>
<feature type="domain" description="Tyr recombinase" evidence="5">
    <location>
        <begin position="111"/>
        <end position="287"/>
    </location>
</feature>
<dbReference type="Pfam" id="PF00589">
    <property type="entry name" value="Phage_integrase"/>
    <property type="match status" value="1"/>
</dbReference>
<dbReference type="GO" id="GO:0015074">
    <property type="term" value="P:DNA integration"/>
    <property type="evidence" value="ECO:0007669"/>
    <property type="project" value="UniProtKB-KW"/>
</dbReference>
<dbReference type="AlphaFoldDB" id="H0UKL5"/>
<dbReference type="InterPro" id="IPR044068">
    <property type="entry name" value="CB"/>
</dbReference>
<dbReference type="PROSITE" id="PS51900">
    <property type="entry name" value="CB"/>
    <property type="match status" value="1"/>
</dbReference>
<evidence type="ECO:0000256" key="1">
    <source>
        <dbReference type="ARBA" id="ARBA00022908"/>
    </source>
</evidence>
<dbReference type="RefSeq" id="WP_008522903.1">
    <property type="nucleotide sequence ID" value="NZ_CM001376.1"/>
</dbReference>
<gene>
    <name evidence="7" type="ORF">JonanDRAFT_0849</name>
</gene>
<dbReference type="InterPro" id="IPR004107">
    <property type="entry name" value="Integrase_SAM-like_N"/>
</dbReference>
<keyword evidence="8" id="KW-1185">Reference proteome</keyword>
<sequence length="299" mass="32821">MAAFDLETWIGRYIDWISLAQNCSPATALNYRSDLEQFAAFAGQKGEADLSALTPERVRLFIRGLSGWGLSATSVSRKLSALRGFCGYLTDQSAIPSDPTLPIRGPKWPDHLPQALTQDAVNRLISAAGTIEPAARNRCLLELAYSAGLRVAELVSLKWSDLDETERWITVMGKGSKERMVPYGQWAASALAEWKAQCPPSEKGWVFPGKGGKSLTERTVHRLVEAASQLAGTPGASPHTLRHCFATHMLEGGASVKAVQELLGHESLLTTQRYLRISPERLRRSYDDVNDDLSERDGL</sequence>
<dbReference type="Pfam" id="PF02899">
    <property type="entry name" value="Phage_int_SAM_1"/>
    <property type="match status" value="1"/>
</dbReference>
<dbReference type="Gene3D" id="1.10.150.130">
    <property type="match status" value="1"/>
</dbReference>
<protein>
    <submittedName>
        <fullName evidence="7">Site-specific recombinase XerD</fullName>
    </submittedName>
</protein>
<dbReference type="CDD" id="cd00798">
    <property type="entry name" value="INT_XerDC_C"/>
    <property type="match status" value="1"/>
</dbReference>
<dbReference type="GO" id="GO:0003677">
    <property type="term" value="F:DNA binding"/>
    <property type="evidence" value="ECO:0007669"/>
    <property type="project" value="UniProtKB-UniRule"/>
</dbReference>
<evidence type="ECO:0000256" key="4">
    <source>
        <dbReference type="PROSITE-ProRule" id="PRU01248"/>
    </source>
</evidence>
<dbReference type="Proteomes" id="UP000003806">
    <property type="component" value="Chromosome"/>
</dbReference>
<organism evidence="7 8">
    <name type="scientific">Jonquetella anthropi DSM 22815</name>
    <dbReference type="NCBI Taxonomy" id="885272"/>
    <lineage>
        <taxon>Bacteria</taxon>
        <taxon>Thermotogati</taxon>
        <taxon>Synergistota</taxon>
        <taxon>Synergistia</taxon>
        <taxon>Synergistales</taxon>
        <taxon>Dethiosulfovibrionaceae</taxon>
        <taxon>Jonquetella</taxon>
    </lineage>
</organism>
<dbReference type="GO" id="GO:0006310">
    <property type="term" value="P:DNA recombination"/>
    <property type="evidence" value="ECO:0007669"/>
    <property type="project" value="UniProtKB-KW"/>
</dbReference>
<evidence type="ECO:0000313" key="7">
    <source>
        <dbReference type="EMBL" id="EHM13224.1"/>
    </source>
</evidence>
<reference evidence="7 8" key="1">
    <citation type="submission" date="2011-11" db="EMBL/GenBank/DDBJ databases">
        <title>The Noncontiguous Finished genome of Jonquetella anthropi DSM 22815.</title>
        <authorList>
            <consortium name="US DOE Joint Genome Institute (JGI-PGF)"/>
            <person name="Lucas S."/>
            <person name="Copeland A."/>
            <person name="Lapidus A."/>
            <person name="Glavina del Rio T."/>
            <person name="Dalin E."/>
            <person name="Tice H."/>
            <person name="Bruce D."/>
            <person name="Goodwin L."/>
            <person name="Pitluck S."/>
            <person name="Peters L."/>
            <person name="Mikhailova N."/>
            <person name="Held B."/>
            <person name="Kyrpides N."/>
            <person name="Mavromatis K."/>
            <person name="Ivanova N."/>
            <person name="Markowitz V."/>
            <person name="Cheng J.-F."/>
            <person name="Hugenholtz P."/>
            <person name="Woyke T."/>
            <person name="Wu D."/>
            <person name="Gronow S."/>
            <person name="Wellnitz S."/>
            <person name="Brambilla E."/>
            <person name="Klenk H.-P."/>
            <person name="Eisen J.A."/>
        </authorList>
    </citation>
    <scope>NUCLEOTIDE SEQUENCE [LARGE SCALE GENOMIC DNA]</scope>
    <source>
        <strain evidence="7 8">DSM 22815</strain>
    </source>
</reference>
<dbReference type="SUPFAM" id="SSF56349">
    <property type="entry name" value="DNA breaking-rejoining enzymes"/>
    <property type="match status" value="1"/>
</dbReference>
<evidence type="ECO:0000259" key="6">
    <source>
        <dbReference type="PROSITE" id="PS51900"/>
    </source>
</evidence>
<keyword evidence="1" id="KW-0229">DNA integration</keyword>
<evidence type="ECO:0000259" key="5">
    <source>
        <dbReference type="PROSITE" id="PS51898"/>
    </source>
</evidence>
<dbReference type="eggNOG" id="COG4974">
    <property type="taxonomic scope" value="Bacteria"/>
</dbReference>